<dbReference type="Proteomes" id="UP001454036">
    <property type="component" value="Unassembled WGS sequence"/>
</dbReference>
<feature type="region of interest" description="Disordered" evidence="1">
    <location>
        <begin position="151"/>
        <end position="200"/>
    </location>
</feature>
<evidence type="ECO:0000313" key="4">
    <source>
        <dbReference type="EMBL" id="GAA0150848.1"/>
    </source>
</evidence>
<proteinExistence type="predicted"/>
<accession>A0AAV3PHX5</accession>
<dbReference type="CDD" id="cd09272">
    <property type="entry name" value="RNase_HI_RT_Ty1"/>
    <property type="match status" value="1"/>
</dbReference>
<reference evidence="4 5" key="1">
    <citation type="submission" date="2024-01" db="EMBL/GenBank/DDBJ databases">
        <title>The complete chloroplast genome sequence of Lithospermum erythrorhizon: insights into the phylogenetic relationship among Boraginaceae species and the maternal lineages of purple gromwells.</title>
        <authorList>
            <person name="Okada T."/>
            <person name="Watanabe K."/>
        </authorList>
    </citation>
    <scope>NUCLEOTIDE SEQUENCE [LARGE SCALE GENOMIC DNA]</scope>
</reference>
<name>A0AAV3PHX5_LITER</name>
<evidence type="ECO:0000313" key="5">
    <source>
        <dbReference type="Proteomes" id="UP001454036"/>
    </source>
</evidence>
<feature type="domain" description="Reverse transcriptase Ty1/copia-type" evidence="2">
    <location>
        <begin position="262"/>
        <end position="507"/>
    </location>
</feature>
<dbReference type="InterPro" id="IPR057670">
    <property type="entry name" value="SH3_retrovirus"/>
</dbReference>
<sequence length="755" mass="86101">MNRTLVEKIRCLLSHASLPRHFWGEALVAAVQIVNLSPTTTLNGSTPEKTWSGKDVSYKHLRTFGCIAYAHVPKDERTKLDFKSKRCVFLSFGDEKFGYKLYDLADKKIIRSRDVMFQEDQTVKDLDKLEKLGSYSSDLVDWQDDIEEIDHSISGNPLPEPIINDGCNDHTSTNIDQPEDNAESEQSQTTGSENAIQTEDQILQDVRRSSRVRTSSSRYSPNEYVLLSDGGEPLHYQEAMDSDERDKWMAAMEEEMQSLNKNHTFTLVQKQDNFKVLNNRWIYKLKIDPSTNVPRYKARLVVKGFAQRHGIDFEEIFSPVVKMTSIRLVLGLAATHDLEIEQMDVKTAFLHGDLQEDIYMKQPEGFVVKGEETLVCKLQKSLYGLKQAPRQWYIKFESFMEANGFKRTLVDHCVFIKEDTTDNTIILLLYVDDMLIIGKDQSSIANLKMELNKAFEMKDLGAANHILGVEIIRDRSKGRIWLSQEQYIYKVLKRFNMDNAKPVSCPVGTQFEMSTKKSPKTEDDIKYMEKVPYTSAVGSLMYAMVCTRPDIAFAVGLASRFSANPGKEHWECVKWILRYLKGTASLSICFGTSEPTLIAYTDSDLAGDVDSLKSTSGYLMVFAGGAISWQAKLQKCIAMSTTEAEYIAIAECGKELLWLKNLFKELRIKQDKFTILCDSQSAIYLSKNSTLHSRSKHIKIKYHWIREILESKQLAIDKIHTSENGSDMLTKVLNKAKHTYCCDKAGLSLDHRQQQ</sequence>
<gene>
    <name evidence="4" type="ORF">LIER_37186</name>
</gene>
<dbReference type="EMBL" id="BAABME010017646">
    <property type="protein sequence ID" value="GAA0150848.1"/>
    <property type="molecule type" value="Genomic_DNA"/>
</dbReference>
<dbReference type="InterPro" id="IPR012337">
    <property type="entry name" value="RNaseH-like_sf"/>
</dbReference>
<feature type="compositionally biased region" description="Polar residues" evidence="1">
    <location>
        <begin position="184"/>
        <end position="200"/>
    </location>
</feature>
<dbReference type="PANTHER" id="PTHR11439:SF467">
    <property type="entry name" value="INTEGRASE CATALYTIC DOMAIN-CONTAINING PROTEIN"/>
    <property type="match status" value="1"/>
</dbReference>
<dbReference type="InterPro" id="IPR013103">
    <property type="entry name" value="RVT_2"/>
</dbReference>
<dbReference type="SUPFAM" id="SSF56672">
    <property type="entry name" value="DNA/RNA polymerases"/>
    <property type="match status" value="1"/>
</dbReference>
<organism evidence="4 5">
    <name type="scientific">Lithospermum erythrorhizon</name>
    <name type="common">Purple gromwell</name>
    <name type="synonym">Lithospermum officinale var. erythrorhizon</name>
    <dbReference type="NCBI Taxonomy" id="34254"/>
    <lineage>
        <taxon>Eukaryota</taxon>
        <taxon>Viridiplantae</taxon>
        <taxon>Streptophyta</taxon>
        <taxon>Embryophyta</taxon>
        <taxon>Tracheophyta</taxon>
        <taxon>Spermatophyta</taxon>
        <taxon>Magnoliopsida</taxon>
        <taxon>eudicotyledons</taxon>
        <taxon>Gunneridae</taxon>
        <taxon>Pentapetalae</taxon>
        <taxon>asterids</taxon>
        <taxon>lamiids</taxon>
        <taxon>Boraginales</taxon>
        <taxon>Boraginaceae</taxon>
        <taxon>Boraginoideae</taxon>
        <taxon>Lithospermeae</taxon>
        <taxon>Lithospermum</taxon>
    </lineage>
</organism>
<keyword evidence="4" id="KW-0675">Receptor</keyword>
<evidence type="ECO:0000256" key="1">
    <source>
        <dbReference type="SAM" id="MobiDB-lite"/>
    </source>
</evidence>
<comment type="caution">
    <text evidence="4">The sequence shown here is derived from an EMBL/GenBank/DDBJ whole genome shotgun (WGS) entry which is preliminary data.</text>
</comment>
<evidence type="ECO:0000259" key="3">
    <source>
        <dbReference type="Pfam" id="PF25597"/>
    </source>
</evidence>
<keyword evidence="5" id="KW-1185">Reference proteome</keyword>
<keyword evidence="4" id="KW-0472">Membrane</keyword>
<dbReference type="PANTHER" id="PTHR11439">
    <property type="entry name" value="GAG-POL-RELATED RETROTRANSPOSON"/>
    <property type="match status" value="1"/>
</dbReference>
<dbReference type="AlphaFoldDB" id="A0AAV3PHX5"/>
<protein>
    <submittedName>
        <fullName evidence="4">Transmembrane signal receptor</fullName>
    </submittedName>
</protein>
<keyword evidence="4" id="KW-0812">Transmembrane</keyword>
<dbReference type="Pfam" id="PF07727">
    <property type="entry name" value="RVT_2"/>
    <property type="match status" value="1"/>
</dbReference>
<dbReference type="Pfam" id="PF25597">
    <property type="entry name" value="SH3_retrovirus"/>
    <property type="match status" value="1"/>
</dbReference>
<dbReference type="InterPro" id="IPR043502">
    <property type="entry name" value="DNA/RNA_pol_sf"/>
</dbReference>
<evidence type="ECO:0000259" key="2">
    <source>
        <dbReference type="Pfam" id="PF07727"/>
    </source>
</evidence>
<dbReference type="SUPFAM" id="SSF53098">
    <property type="entry name" value="Ribonuclease H-like"/>
    <property type="match status" value="1"/>
</dbReference>
<feature type="domain" description="Retroviral polymerase SH3-like" evidence="3">
    <location>
        <begin position="66"/>
        <end position="126"/>
    </location>
</feature>